<dbReference type="GO" id="GO:0005819">
    <property type="term" value="C:spindle"/>
    <property type="evidence" value="ECO:0007669"/>
    <property type="project" value="UniProtKB-SubCell"/>
</dbReference>
<reference evidence="12" key="1">
    <citation type="journal article" date="2014" name="Genome Announc.">
        <title>De novo whole-genome sequence and genome annotation of Lichtheimia ramosa.</title>
        <authorList>
            <person name="Linde J."/>
            <person name="Schwartze V."/>
            <person name="Binder U."/>
            <person name="Lass-Florl C."/>
            <person name="Voigt K."/>
            <person name="Horn F."/>
        </authorList>
    </citation>
    <scope>NUCLEOTIDE SEQUENCE</scope>
    <source>
        <strain evidence="12">JMRC FSU:6197</strain>
    </source>
</reference>
<accession>A0A077WP92</accession>
<evidence type="ECO:0000256" key="3">
    <source>
        <dbReference type="ARBA" id="ARBA00022490"/>
    </source>
</evidence>
<evidence type="ECO:0000256" key="9">
    <source>
        <dbReference type="ARBA" id="ARBA00023306"/>
    </source>
</evidence>
<evidence type="ECO:0000256" key="8">
    <source>
        <dbReference type="ARBA" id="ARBA00023212"/>
    </source>
</evidence>
<dbReference type="PANTHER" id="PTHR31570">
    <property type="entry name" value="HAUS AUGMIN-LIKE COMPLEX SUBUNIT 1"/>
    <property type="match status" value="1"/>
</dbReference>
<dbReference type="OrthoDB" id="5372507at2759"/>
<evidence type="ECO:0000256" key="11">
    <source>
        <dbReference type="SAM" id="MobiDB-lite"/>
    </source>
</evidence>
<comment type="similarity">
    <text evidence="2">Belongs to the HAUS1 family.</text>
</comment>
<dbReference type="EMBL" id="LK023325">
    <property type="protein sequence ID" value="CDS08522.1"/>
    <property type="molecule type" value="Genomic_DNA"/>
</dbReference>
<organism evidence="12">
    <name type="scientific">Lichtheimia ramosa</name>
    <dbReference type="NCBI Taxonomy" id="688394"/>
    <lineage>
        <taxon>Eukaryota</taxon>
        <taxon>Fungi</taxon>
        <taxon>Fungi incertae sedis</taxon>
        <taxon>Mucoromycota</taxon>
        <taxon>Mucoromycotina</taxon>
        <taxon>Mucoromycetes</taxon>
        <taxon>Mucorales</taxon>
        <taxon>Lichtheimiaceae</taxon>
        <taxon>Lichtheimia</taxon>
    </lineage>
</organism>
<dbReference type="GO" id="GO:0005874">
    <property type="term" value="C:microtubule"/>
    <property type="evidence" value="ECO:0007669"/>
    <property type="project" value="UniProtKB-KW"/>
</dbReference>
<evidence type="ECO:0000313" key="12">
    <source>
        <dbReference type="EMBL" id="CDS08522.1"/>
    </source>
</evidence>
<evidence type="ECO:0000256" key="7">
    <source>
        <dbReference type="ARBA" id="ARBA00023054"/>
    </source>
</evidence>
<name>A0A077WP92_9FUNG</name>
<evidence type="ECO:0000256" key="6">
    <source>
        <dbReference type="ARBA" id="ARBA00022776"/>
    </source>
</evidence>
<evidence type="ECO:0000256" key="4">
    <source>
        <dbReference type="ARBA" id="ARBA00022618"/>
    </source>
</evidence>
<dbReference type="InterPro" id="IPR026243">
    <property type="entry name" value="HAUS1"/>
</dbReference>
<dbReference type="GO" id="GO:0005829">
    <property type="term" value="C:cytosol"/>
    <property type="evidence" value="ECO:0007669"/>
    <property type="project" value="TreeGrafter"/>
</dbReference>
<proteinExistence type="inferred from homology"/>
<comment type="subcellular location">
    <subcellularLocation>
        <location evidence="1">Cytoplasm</location>
        <location evidence="1">Cytoskeleton</location>
        <location evidence="1">Spindle</location>
    </subcellularLocation>
</comment>
<dbReference type="PANTHER" id="PTHR31570:SF1">
    <property type="entry name" value="HAUS AUGMIN-LIKE COMPLEX SUBUNIT 1"/>
    <property type="match status" value="1"/>
</dbReference>
<evidence type="ECO:0000256" key="1">
    <source>
        <dbReference type="ARBA" id="ARBA00004186"/>
    </source>
</evidence>
<keyword evidence="6" id="KW-0498">Mitosis</keyword>
<keyword evidence="9" id="KW-0131">Cell cycle</keyword>
<gene>
    <name evidence="12" type="ORF">LRAMOSA09883</name>
</gene>
<feature type="region of interest" description="Disordered" evidence="11">
    <location>
        <begin position="1"/>
        <end position="34"/>
    </location>
</feature>
<feature type="coiled-coil region" evidence="10">
    <location>
        <begin position="152"/>
        <end position="238"/>
    </location>
</feature>
<keyword evidence="3" id="KW-0963">Cytoplasm</keyword>
<protein>
    <submittedName>
        <fullName evidence="12">Uncharacterized protein</fullName>
    </submittedName>
</protein>
<sequence>MLPTDRRPPTPLSEPRDENDYAFNSVDHLDNDSSSDHWQQVDRWLQEIDAVELSLLDKDDMSLQDLHELQEKTEEANAIMELVLQTQRQISDDNMRQAAMWQEKLDALEFSKASMSTEGSRALDALATLAIRLGLDDTSLSSYQTALAQLTIDTLEAELEENELDEMEYALQSRIQSAEDELSKMKTMLSSIKQRQHDQDDHFVRRLEADTDVLLQQTQDQQEEYALLQNEYEDTEVEQLQLRLSALAKMGHDMAAVEDVLAEQNAVLAGYKDLPPDMMLASRKYKEAEDRLHNLRQERELLLAEIANQVH</sequence>
<evidence type="ECO:0000256" key="2">
    <source>
        <dbReference type="ARBA" id="ARBA00005479"/>
    </source>
</evidence>
<dbReference type="AlphaFoldDB" id="A0A077WP92"/>
<dbReference type="GO" id="GO:0070652">
    <property type="term" value="C:HAUS complex"/>
    <property type="evidence" value="ECO:0007669"/>
    <property type="project" value="InterPro"/>
</dbReference>
<feature type="coiled-coil region" evidence="10">
    <location>
        <begin position="278"/>
        <end position="305"/>
    </location>
</feature>
<dbReference type="GO" id="GO:0051301">
    <property type="term" value="P:cell division"/>
    <property type="evidence" value="ECO:0007669"/>
    <property type="project" value="UniProtKB-KW"/>
</dbReference>
<dbReference type="Pfam" id="PF25762">
    <property type="entry name" value="HAUS1"/>
    <property type="match status" value="1"/>
</dbReference>
<keyword evidence="5" id="KW-0493">Microtubule</keyword>
<keyword evidence="8" id="KW-0206">Cytoskeleton</keyword>
<feature type="compositionally biased region" description="Basic and acidic residues" evidence="11">
    <location>
        <begin position="1"/>
        <end position="19"/>
    </location>
</feature>
<dbReference type="GO" id="GO:0051225">
    <property type="term" value="P:spindle assembly"/>
    <property type="evidence" value="ECO:0007669"/>
    <property type="project" value="InterPro"/>
</dbReference>
<keyword evidence="4" id="KW-0132">Cell division</keyword>
<evidence type="ECO:0000256" key="5">
    <source>
        <dbReference type="ARBA" id="ARBA00022701"/>
    </source>
</evidence>
<evidence type="ECO:0000256" key="10">
    <source>
        <dbReference type="SAM" id="Coils"/>
    </source>
</evidence>
<keyword evidence="7 10" id="KW-0175">Coiled coil</keyword>